<name>A0A8K0A652_BRALA</name>
<reference evidence="2" key="1">
    <citation type="submission" date="2022-01" db="EMBL/GenBank/DDBJ databases">
        <authorList>
            <person name="Braso-Vives M."/>
        </authorList>
    </citation>
    <scope>NUCLEOTIDE SEQUENCE</scope>
</reference>
<dbReference type="EMBL" id="OV696692">
    <property type="protein sequence ID" value="CAH1270013.1"/>
    <property type="molecule type" value="Genomic_DNA"/>
</dbReference>
<feature type="region of interest" description="Disordered" evidence="1">
    <location>
        <begin position="698"/>
        <end position="721"/>
    </location>
</feature>
<dbReference type="OrthoDB" id="10062003at2759"/>
<feature type="region of interest" description="Disordered" evidence="1">
    <location>
        <begin position="88"/>
        <end position="110"/>
    </location>
</feature>
<keyword evidence="3" id="KW-1185">Reference proteome</keyword>
<protein>
    <submittedName>
        <fullName evidence="2">Hypp4275 protein</fullName>
    </submittedName>
</protein>
<feature type="region of interest" description="Disordered" evidence="1">
    <location>
        <begin position="800"/>
        <end position="825"/>
    </location>
</feature>
<dbReference type="AlphaFoldDB" id="A0A8K0A652"/>
<feature type="compositionally biased region" description="Polar residues" evidence="1">
    <location>
        <begin position="803"/>
        <end position="823"/>
    </location>
</feature>
<gene>
    <name evidence="2" type="primary">Hypp4275</name>
    <name evidence="2" type="ORF">BLAG_LOCUS22462</name>
</gene>
<sequence length="1045" mass="115147">MRKLRHKILNRLLPSSYHTGATATSWRRRVQSCKRDVAMETSDDERDWGENGCVEWVSISCGRGTWEQMETDQTDWLRDRSVQASPVVYSRHTQTRSDDPSATVGAPVTSRNAGVQVINDYWSNQSGTQTMPQAGCSVPCQCQAASVDMDTEDSSSKTSNDADDGTVPPHSQIAEPQMLTSAEQPSVGKSEEAHNLCYYESRADATLSQQSILTAVEIPVNSQSEGNIDPDEETSELNQPKVVQIPPPPPAGRNVYDIDLPGLLEAYRILYNHYAAFQTESISSSCSTRTALLAGHAAMISTDTEEDIPTSKPPSISVAEMSYIRGTREAVDMAKSASTERCDGNDAATDSEGGLDFSVTSRKDELVNKESDCTMMRDYGVSEDHVDLFKMSVSDALNGEKGAAIISKDKPLDNGSGKLRLQDGEESPGISPLDAAEVLFAMSKKSNNKDPNDKKEGDCGSRNVTFRGCCQAEHPDVGDKDGNCLDLSTEIETEPYIENKMVVDEKLRSDDIGNSRLNRNRSTETAWWSNYRYAALNQASQHSHDQNKESGNQDTTICKAPVSAMRIASQEDVFGTVCSATPSLSPVTLVQEKQMCLQADGHETPSHVSVCEQKVSEVYHGAPAEKEYDESFTVTTRQQWKNFVSARQVQARTKKESVEVDNTKPCDSFEKGKEEEEVEPLESMKKDGLKTVSYQSERNIQHSNHQETRSISEKKAQTSKVGPGVRSPYTCQICKKKFKSYARFFYHLRHSVKCTKAGKQRLGQTKYVCRMCEGQYATNKGYEKHSCFKQRMLRPRIRRVSYNEDSYTESDVNTSTSQDNQCADSEDVKFETKFPLIEAGAISEESQSHEESCENKAQGSQCKDNHIELKAESTRKGQSSDSYLKTEIVSTIVNMFVDDTQPGCSDTTGDIDNIQLGCCETLGMHLDVPGCVQDPNHNSEGLTTGTSERSLETCGAAQAVQEYSDEVFRRELRVLAGGLVDSWLGGNCDGNSHQSSLGGPVYESVSSIGMDHNYSAQVTTVMPTQAVPPTVALDMFTAAITVPKE</sequence>
<feature type="region of interest" description="Disordered" evidence="1">
    <location>
        <begin position="408"/>
        <end position="431"/>
    </location>
</feature>
<organism evidence="2 3">
    <name type="scientific">Branchiostoma lanceolatum</name>
    <name type="common">Common lancelet</name>
    <name type="synonym">Amphioxus lanceolatum</name>
    <dbReference type="NCBI Taxonomy" id="7740"/>
    <lineage>
        <taxon>Eukaryota</taxon>
        <taxon>Metazoa</taxon>
        <taxon>Chordata</taxon>
        <taxon>Cephalochordata</taxon>
        <taxon>Leptocardii</taxon>
        <taxon>Amphioxiformes</taxon>
        <taxon>Branchiostomatidae</taxon>
        <taxon>Branchiostoma</taxon>
    </lineage>
</organism>
<accession>A0A8K0A652</accession>
<feature type="compositionally biased region" description="Basic and acidic residues" evidence="1">
    <location>
        <begin position="663"/>
        <end position="674"/>
    </location>
</feature>
<feature type="region of interest" description="Disordered" evidence="1">
    <location>
        <begin position="663"/>
        <end position="683"/>
    </location>
</feature>
<feature type="region of interest" description="Disordered" evidence="1">
    <location>
        <begin position="841"/>
        <end position="860"/>
    </location>
</feature>
<evidence type="ECO:0000313" key="3">
    <source>
        <dbReference type="Proteomes" id="UP000838412"/>
    </source>
</evidence>
<proteinExistence type="predicted"/>
<feature type="region of interest" description="Disordered" evidence="1">
    <location>
        <begin position="147"/>
        <end position="189"/>
    </location>
</feature>
<feature type="region of interest" description="Disordered" evidence="1">
    <location>
        <begin position="220"/>
        <end position="250"/>
    </location>
</feature>
<evidence type="ECO:0000256" key="1">
    <source>
        <dbReference type="SAM" id="MobiDB-lite"/>
    </source>
</evidence>
<feature type="compositionally biased region" description="Basic and acidic residues" evidence="1">
    <location>
        <begin position="704"/>
        <end position="716"/>
    </location>
</feature>
<dbReference type="Proteomes" id="UP000838412">
    <property type="component" value="Chromosome 7"/>
</dbReference>
<evidence type="ECO:0000313" key="2">
    <source>
        <dbReference type="EMBL" id="CAH1270013.1"/>
    </source>
</evidence>